<feature type="region of interest" description="Disordered" evidence="4">
    <location>
        <begin position="310"/>
        <end position="347"/>
    </location>
</feature>
<dbReference type="PROSITE" id="PS50297">
    <property type="entry name" value="ANK_REP_REGION"/>
    <property type="match status" value="1"/>
</dbReference>
<name>A0A1D1USG6_RAMVA</name>
<dbReference type="Pfam" id="PF12796">
    <property type="entry name" value="Ank_2"/>
    <property type="match status" value="1"/>
</dbReference>
<feature type="region of interest" description="Disordered" evidence="4">
    <location>
        <begin position="159"/>
        <end position="270"/>
    </location>
</feature>
<evidence type="ECO:0000259" key="5">
    <source>
        <dbReference type="SMART" id="SM00454"/>
    </source>
</evidence>
<dbReference type="PANTHER" id="PTHR24126">
    <property type="entry name" value="ANKYRIN REPEAT, PH AND SEC7 DOMAIN CONTAINING PROTEIN SECG-RELATED"/>
    <property type="match status" value="1"/>
</dbReference>
<feature type="repeat" description="ANK" evidence="3">
    <location>
        <begin position="70"/>
        <end position="102"/>
    </location>
</feature>
<gene>
    <name evidence="6" type="primary">RvY_01716-1</name>
    <name evidence="6" type="synonym">RvY_01716.1</name>
    <name evidence="6" type="ORF">RvY_01716</name>
</gene>
<comment type="caution">
    <text evidence="6">The sequence shown here is derived from an EMBL/GenBank/DDBJ whole genome shotgun (WGS) entry which is preliminary data.</text>
</comment>
<sequence length="420" mass="46795">MSSKAEWHERFHQAAKDGNMELLSKANRKDANLRDEDGMTPTLWAAYYGNLAALRKVIERGGNPDKCDHLGNTALHCAASRGHFNCVSYLINFGCNLWAMDNSHRSAMDLASLHDRQDIVKLLDQARANERHKNAKNARKLQEAAVLDADARIKEFEKRQRKLHDKMRTGSSSNYMSQSAPAPRTEPSTSTSASGKTDPVFAPQVPPRPVLSSTGGQALLLPRAQSATRKTHPSGWRPDDAISLAPSDMTFRSDSGYGDDDIHSPGQFPIRSGLPGFTRAFLPKMQPLQAENLYSLSMDGTTRRVLSQDLTEEDDRYPGPSSSSRQAASGWRQYDLTDEESEEEGNDQDLKMFLTGNGLGKLYPLFQKKEIDDVQTLLLLSETDLEKVGIELGSRKRLMQAVLRYRVDLDTVAEITDSRL</sequence>
<dbReference type="SMART" id="SM00248">
    <property type="entry name" value="ANK"/>
    <property type="match status" value="4"/>
</dbReference>
<dbReference type="STRING" id="947166.A0A1D1USG6"/>
<dbReference type="PROSITE" id="PS50088">
    <property type="entry name" value="ANK_REPEAT"/>
    <property type="match status" value="2"/>
</dbReference>
<dbReference type="EMBL" id="BDGG01000001">
    <property type="protein sequence ID" value="GAU89128.1"/>
    <property type="molecule type" value="Genomic_DNA"/>
</dbReference>
<dbReference type="SUPFAM" id="SSF48403">
    <property type="entry name" value="Ankyrin repeat"/>
    <property type="match status" value="1"/>
</dbReference>
<dbReference type="Proteomes" id="UP000186922">
    <property type="component" value="Unassembled WGS sequence"/>
</dbReference>
<dbReference type="AlphaFoldDB" id="A0A1D1USG6"/>
<dbReference type="InterPro" id="IPR013761">
    <property type="entry name" value="SAM/pointed_sf"/>
</dbReference>
<accession>A0A1D1USG6</accession>
<keyword evidence="2 3" id="KW-0040">ANK repeat</keyword>
<dbReference type="OrthoDB" id="76949at2759"/>
<evidence type="ECO:0000313" key="6">
    <source>
        <dbReference type="EMBL" id="GAU89128.1"/>
    </source>
</evidence>
<dbReference type="Gene3D" id="1.25.40.20">
    <property type="entry name" value="Ankyrin repeat-containing domain"/>
    <property type="match status" value="1"/>
</dbReference>
<evidence type="ECO:0000256" key="1">
    <source>
        <dbReference type="ARBA" id="ARBA00022737"/>
    </source>
</evidence>
<keyword evidence="1" id="KW-0677">Repeat</keyword>
<dbReference type="SUPFAM" id="SSF47769">
    <property type="entry name" value="SAM/Pointed domain"/>
    <property type="match status" value="1"/>
</dbReference>
<organism evidence="6 7">
    <name type="scientific">Ramazzottius varieornatus</name>
    <name type="common">Water bear</name>
    <name type="synonym">Tardigrade</name>
    <dbReference type="NCBI Taxonomy" id="947166"/>
    <lineage>
        <taxon>Eukaryota</taxon>
        <taxon>Metazoa</taxon>
        <taxon>Ecdysozoa</taxon>
        <taxon>Tardigrada</taxon>
        <taxon>Eutardigrada</taxon>
        <taxon>Parachela</taxon>
        <taxon>Hypsibioidea</taxon>
        <taxon>Ramazzottiidae</taxon>
        <taxon>Ramazzottius</taxon>
    </lineage>
</organism>
<proteinExistence type="predicted"/>
<protein>
    <recommendedName>
        <fullName evidence="5">SAM domain-containing protein</fullName>
    </recommendedName>
</protein>
<reference evidence="6 7" key="1">
    <citation type="journal article" date="2016" name="Nat. Commun.">
        <title>Extremotolerant tardigrade genome and improved radiotolerance of human cultured cells by tardigrade-unique protein.</title>
        <authorList>
            <person name="Hashimoto T."/>
            <person name="Horikawa D.D."/>
            <person name="Saito Y."/>
            <person name="Kuwahara H."/>
            <person name="Kozuka-Hata H."/>
            <person name="Shin-I T."/>
            <person name="Minakuchi Y."/>
            <person name="Ohishi K."/>
            <person name="Motoyama A."/>
            <person name="Aizu T."/>
            <person name="Enomoto A."/>
            <person name="Kondo K."/>
            <person name="Tanaka S."/>
            <person name="Hara Y."/>
            <person name="Koshikawa S."/>
            <person name="Sagara H."/>
            <person name="Miura T."/>
            <person name="Yokobori S."/>
            <person name="Miyagawa K."/>
            <person name="Suzuki Y."/>
            <person name="Kubo T."/>
            <person name="Oyama M."/>
            <person name="Kohara Y."/>
            <person name="Fujiyama A."/>
            <person name="Arakawa K."/>
            <person name="Katayama T."/>
            <person name="Toyoda A."/>
            <person name="Kunieda T."/>
        </authorList>
    </citation>
    <scope>NUCLEOTIDE SEQUENCE [LARGE SCALE GENOMIC DNA]</scope>
    <source>
        <strain evidence="6 7">YOKOZUNA-1</strain>
    </source>
</reference>
<dbReference type="Gene3D" id="1.10.150.50">
    <property type="entry name" value="Transcription Factor, Ets-1"/>
    <property type="match status" value="1"/>
</dbReference>
<feature type="compositionally biased region" description="Acidic residues" evidence="4">
    <location>
        <begin position="336"/>
        <end position="347"/>
    </location>
</feature>
<keyword evidence="7" id="KW-1185">Reference proteome</keyword>
<feature type="compositionally biased region" description="Polar residues" evidence="4">
    <location>
        <begin position="169"/>
        <end position="195"/>
    </location>
</feature>
<dbReference type="InterPro" id="IPR001660">
    <property type="entry name" value="SAM"/>
</dbReference>
<evidence type="ECO:0000313" key="7">
    <source>
        <dbReference type="Proteomes" id="UP000186922"/>
    </source>
</evidence>
<dbReference type="Pfam" id="PF00536">
    <property type="entry name" value="SAM_1"/>
    <property type="match status" value="1"/>
</dbReference>
<feature type="repeat" description="ANK" evidence="3">
    <location>
        <begin position="37"/>
        <end position="69"/>
    </location>
</feature>
<dbReference type="InterPro" id="IPR002110">
    <property type="entry name" value="Ankyrin_rpt"/>
</dbReference>
<evidence type="ECO:0000256" key="2">
    <source>
        <dbReference type="ARBA" id="ARBA00023043"/>
    </source>
</evidence>
<evidence type="ECO:0000256" key="3">
    <source>
        <dbReference type="PROSITE-ProRule" id="PRU00023"/>
    </source>
</evidence>
<feature type="domain" description="SAM" evidence="5">
    <location>
        <begin position="342"/>
        <end position="408"/>
    </location>
</feature>
<dbReference type="SMART" id="SM00454">
    <property type="entry name" value="SAM"/>
    <property type="match status" value="1"/>
</dbReference>
<evidence type="ECO:0000256" key="4">
    <source>
        <dbReference type="SAM" id="MobiDB-lite"/>
    </source>
</evidence>
<dbReference type="InterPro" id="IPR036770">
    <property type="entry name" value="Ankyrin_rpt-contain_sf"/>
</dbReference>